<protein>
    <submittedName>
        <fullName evidence="1">Uncharacterized protein</fullName>
    </submittedName>
</protein>
<reference evidence="1" key="2">
    <citation type="submission" date="2013-05" db="EMBL/GenBank/DDBJ databases">
        <authorList>
            <person name="Carter J.-M."/>
            <person name="Baker S.C."/>
            <person name="Pink R."/>
            <person name="Carter D.R.F."/>
            <person name="Collins A."/>
            <person name="Tomlin J."/>
            <person name="Gibbs M."/>
            <person name="Breuker C.J."/>
        </authorList>
    </citation>
    <scope>NUCLEOTIDE SEQUENCE</scope>
    <source>
        <tissue evidence="1">Ovary</tissue>
    </source>
</reference>
<reference evidence="1" key="1">
    <citation type="journal article" date="2013" name="BMC Genomics">
        <title>Unscrambling butterfly oogenesis.</title>
        <authorList>
            <person name="Carter J.M."/>
            <person name="Baker S.C."/>
            <person name="Pink R."/>
            <person name="Carter D.R."/>
            <person name="Collins A."/>
            <person name="Tomlin J."/>
            <person name="Gibbs M."/>
            <person name="Breuker C.J."/>
        </authorList>
    </citation>
    <scope>NUCLEOTIDE SEQUENCE</scope>
    <source>
        <tissue evidence="1">Ovary</tissue>
    </source>
</reference>
<sequence>MSDRYFLLNPEYCILCKLAHTTTCGSKHTYTFKRTCKTDVLCERALRCNTARVIYRTNFQIKNNLPALRAIYI</sequence>
<name>S4P709_9NEOP</name>
<evidence type="ECO:0000313" key="1">
    <source>
        <dbReference type="EMBL" id="JAA84678.1"/>
    </source>
</evidence>
<feature type="non-terminal residue" evidence="1">
    <location>
        <position position="73"/>
    </location>
</feature>
<dbReference type="AlphaFoldDB" id="S4P709"/>
<dbReference type="EMBL" id="GAIX01007882">
    <property type="protein sequence ID" value="JAA84678.1"/>
    <property type="molecule type" value="Transcribed_RNA"/>
</dbReference>
<organism evidence="1">
    <name type="scientific">Pararge aegeria</name>
    <name type="common">speckled wood butterfly</name>
    <dbReference type="NCBI Taxonomy" id="116150"/>
    <lineage>
        <taxon>Eukaryota</taxon>
        <taxon>Metazoa</taxon>
        <taxon>Ecdysozoa</taxon>
        <taxon>Arthropoda</taxon>
        <taxon>Hexapoda</taxon>
        <taxon>Insecta</taxon>
        <taxon>Pterygota</taxon>
        <taxon>Neoptera</taxon>
        <taxon>Endopterygota</taxon>
        <taxon>Lepidoptera</taxon>
        <taxon>Glossata</taxon>
        <taxon>Ditrysia</taxon>
        <taxon>Papilionoidea</taxon>
        <taxon>Nymphalidae</taxon>
        <taxon>Satyrinae</taxon>
        <taxon>Satyrini</taxon>
        <taxon>Parargina</taxon>
        <taxon>Pararge</taxon>
    </lineage>
</organism>
<proteinExistence type="predicted"/>
<accession>S4P709</accession>